<organism evidence="9 10">
    <name type="scientific">Peptoniphilus koenoeneniae</name>
    <dbReference type="NCBI Taxonomy" id="507751"/>
    <lineage>
        <taxon>Bacteria</taxon>
        <taxon>Bacillati</taxon>
        <taxon>Bacillota</taxon>
        <taxon>Tissierellia</taxon>
        <taxon>Tissierellales</taxon>
        <taxon>Peptoniphilaceae</taxon>
        <taxon>Peptoniphilus</taxon>
    </lineage>
</organism>
<dbReference type="SUPFAM" id="SSF53167">
    <property type="entry name" value="Purine and uridine phosphorylases"/>
    <property type="match status" value="1"/>
</dbReference>
<dbReference type="InterPro" id="IPR000845">
    <property type="entry name" value="Nucleoside_phosphorylase_d"/>
</dbReference>
<evidence type="ECO:0000256" key="7">
    <source>
        <dbReference type="PIRNR" id="PIRNR000477"/>
    </source>
</evidence>
<dbReference type="RefSeq" id="WP_036739960.1">
    <property type="nucleotide sequence ID" value="NZ_JAUSTN010000001.1"/>
</dbReference>
<dbReference type="Pfam" id="PF01048">
    <property type="entry name" value="PNP_UDP_1"/>
    <property type="match status" value="1"/>
</dbReference>
<dbReference type="InterPro" id="IPR035994">
    <property type="entry name" value="Nucleoside_phosphorylase_sf"/>
</dbReference>
<evidence type="ECO:0000256" key="3">
    <source>
        <dbReference type="ARBA" id="ARBA00006751"/>
    </source>
</evidence>
<accession>A0ABU0ATI6</accession>
<dbReference type="EMBL" id="JAUSTN010000001">
    <property type="protein sequence ID" value="MDQ0274174.1"/>
    <property type="molecule type" value="Genomic_DNA"/>
</dbReference>
<dbReference type="EC" id="2.4.2.1" evidence="7"/>
<dbReference type="NCBIfam" id="TIGR01697">
    <property type="entry name" value="PNPH-PUNA-XAPA"/>
    <property type="match status" value="1"/>
</dbReference>
<reference evidence="9 10" key="1">
    <citation type="submission" date="2023-07" db="EMBL/GenBank/DDBJ databases">
        <title>Genomic Encyclopedia of Type Strains, Phase IV (KMG-IV): sequencing the most valuable type-strain genomes for metagenomic binning, comparative biology and taxonomic classification.</title>
        <authorList>
            <person name="Goeker M."/>
        </authorList>
    </citation>
    <scope>NUCLEOTIDE SEQUENCE [LARGE SCALE GENOMIC DNA]</scope>
    <source>
        <strain evidence="9 10">DSM 22616</strain>
    </source>
</reference>
<evidence type="ECO:0000256" key="1">
    <source>
        <dbReference type="ARBA" id="ARBA00002678"/>
    </source>
</evidence>
<keyword evidence="5 7" id="KW-0808">Transferase</keyword>
<comment type="similarity">
    <text evidence="3 7">Belongs to the PNP/MTAP phosphorylase family.</text>
</comment>
<evidence type="ECO:0000256" key="4">
    <source>
        <dbReference type="ARBA" id="ARBA00022676"/>
    </source>
</evidence>
<dbReference type="InterPro" id="IPR011268">
    <property type="entry name" value="Purine_phosphorylase"/>
</dbReference>
<dbReference type="PANTHER" id="PTHR11904:SF9">
    <property type="entry name" value="PURINE NUCLEOSIDE PHOSPHORYLASE-RELATED"/>
    <property type="match status" value="1"/>
</dbReference>
<dbReference type="InterPro" id="IPR011270">
    <property type="entry name" value="Pur_Nuc_Pase_Ino/Guo-sp"/>
</dbReference>
<keyword evidence="10" id="KW-1185">Reference proteome</keyword>
<proteinExistence type="inferred from homology"/>
<evidence type="ECO:0000259" key="8">
    <source>
        <dbReference type="Pfam" id="PF01048"/>
    </source>
</evidence>
<evidence type="ECO:0000256" key="6">
    <source>
        <dbReference type="ARBA" id="ARBA00048556"/>
    </source>
</evidence>
<feature type="domain" description="Nucleoside phosphorylase" evidence="8">
    <location>
        <begin position="17"/>
        <end position="264"/>
    </location>
</feature>
<evidence type="ECO:0000256" key="2">
    <source>
        <dbReference type="ARBA" id="ARBA00005058"/>
    </source>
</evidence>
<keyword evidence="4 7" id="KW-0328">Glycosyltransferase</keyword>
<name>A0ABU0ATI6_9FIRM</name>
<gene>
    <name evidence="9" type="ORF">J2S72_000170</name>
</gene>
<evidence type="ECO:0000313" key="9">
    <source>
        <dbReference type="EMBL" id="MDQ0274174.1"/>
    </source>
</evidence>
<dbReference type="GO" id="GO:0004731">
    <property type="term" value="F:purine-nucleoside phosphorylase activity"/>
    <property type="evidence" value="ECO:0007669"/>
    <property type="project" value="UniProtKB-EC"/>
</dbReference>
<dbReference type="PANTHER" id="PTHR11904">
    <property type="entry name" value="METHYLTHIOADENOSINE/PURINE NUCLEOSIDE PHOSPHORYLASE"/>
    <property type="match status" value="1"/>
</dbReference>
<comment type="catalytic activity">
    <reaction evidence="6">
        <text>a purine 2'-deoxy-D-ribonucleoside + phosphate = a purine nucleobase + 2-deoxy-alpha-D-ribose 1-phosphate</text>
        <dbReference type="Rhea" id="RHEA:36431"/>
        <dbReference type="ChEBI" id="CHEBI:26386"/>
        <dbReference type="ChEBI" id="CHEBI:43474"/>
        <dbReference type="ChEBI" id="CHEBI:57259"/>
        <dbReference type="ChEBI" id="CHEBI:142361"/>
        <dbReference type="EC" id="2.4.2.1"/>
    </reaction>
</comment>
<dbReference type="NCBIfam" id="NF006054">
    <property type="entry name" value="PRK08202.1"/>
    <property type="match status" value="1"/>
</dbReference>
<dbReference type="Proteomes" id="UP001236559">
    <property type="component" value="Unassembled WGS sequence"/>
</dbReference>
<dbReference type="CDD" id="cd09009">
    <property type="entry name" value="PNP-EcPNPII_like"/>
    <property type="match status" value="1"/>
</dbReference>
<dbReference type="Gene3D" id="3.40.50.1580">
    <property type="entry name" value="Nucleoside phosphorylase domain"/>
    <property type="match status" value="1"/>
</dbReference>
<sequence>MNRTYEYILSKIKNKPEIGIILGSGLGNLASQINDPIEINYKDIPDFPTSSVKGHSGKLIFGKLSGKNLVAMQGRIHYYEGQGIDKTVFPTKILCQLGIKYLIVTNACGGVNTSFNPGDLMLIKDHINFTGVNPLIGPNDDKIGPRFPDQSFTYNKDLRDIAKNAAKELNFELKEGVYMWFTGPVYETPAEVRMARIVGADAVGMSTVPEVIVANHRGVKILGISAITNMAAGILDKPLNHEEVIDVSSKIQDKFENLVKKVIEKM</sequence>
<dbReference type="NCBIfam" id="TIGR01700">
    <property type="entry name" value="PNPH"/>
    <property type="match status" value="1"/>
</dbReference>
<evidence type="ECO:0000313" key="10">
    <source>
        <dbReference type="Proteomes" id="UP001236559"/>
    </source>
</evidence>
<dbReference type="PIRSF" id="PIRSF000477">
    <property type="entry name" value="PurNPase"/>
    <property type="match status" value="1"/>
</dbReference>
<comment type="caution">
    <text evidence="9">The sequence shown here is derived from an EMBL/GenBank/DDBJ whole genome shotgun (WGS) entry which is preliminary data.</text>
</comment>
<comment type="function">
    <text evidence="1">The purine nucleoside phosphorylases catalyze the phosphorolytic breakdown of the N-glycosidic bond in the beta-(deoxy)ribonucleoside molecules, with the formation of the corresponding free purine bases and pentose-1-phosphate. Cleaves guanosine, inosine, 2'-deoxyguanosine and 2'-deoxyinosine.</text>
</comment>
<protein>
    <recommendedName>
        <fullName evidence="7">Purine nucleoside phosphorylase</fullName>
        <ecNumber evidence="7">2.4.2.1</ecNumber>
    </recommendedName>
    <alternativeName>
        <fullName evidence="7">Inosine-guanosine phosphorylase</fullName>
    </alternativeName>
</protein>
<evidence type="ECO:0000256" key="5">
    <source>
        <dbReference type="ARBA" id="ARBA00022679"/>
    </source>
</evidence>
<comment type="pathway">
    <text evidence="2 7">Purine metabolism; purine nucleoside salvage.</text>
</comment>